<evidence type="ECO:0000313" key="5">
    <source>
        <dbReference type="Proteomes" id="UP000298545"/>
    </source>
</evidence>
<dbReference type="PIRSF" id="PIRSF000883">
    <property type="entry name" value="Pesterase_MJ0912"/>
    <property type="match status" value="1"/>
</dbReference>
<dbReference type="PANTHER" id="PTHR42850">
    <property type="entry name" value="METALLOPHOSPHOESTERASE"/>
    <property type="match status" value="1"/>
</dbReference>
<dbReference type="CDD" id="cd00838">
    <property type="entry name" value="MPP_superfamily"/>
    <property type="match status" value="1"/>
</dbReference>
<organism evidence="3 5">
    <name type="scientific">Agrobacterium larrymoorei</name>
    <dbReference type="NCBI Taxonomy" id="160699"/>
    <lineage>
        <taxon>Bacteria</taxon>
        <taxon>Pseudomonadati</taxon>
        <taxon>Pseudomonadota</taxon>
        <taxon>Alphaproteobacteria</taxon>
        <taxon>Hyphomicrobiales</taxon>
        <taxon>Rhizobiaceae</taxon>
        <taxon>Rhizobium/Agrobacterium group</taxon>
        <taxon>Agrobacterium</taxon>
    </lineage>
</organism>
<proteinExistence type="inferred from homology"/>
<dbReference type="Gene3D" id="3.60.21.10">
    <property type="match status" value="1"/>
</dbReference>
<protein>
    <submittedName>
        <fullName evidence="3">Metallophosphoesterase family protein</fullName>
    </submittedName>
</protein>
<dbReference type="InterPro" id="IPR011152">
    <property type="entry name" value="Pesterase_MJ0912"/>
</dbReference>
<dbReference type="Proteomes" id="UP000298545">
    <property type="component" value="Chromosome circular"/>
</dbReference>
<dbReference type="OrthoDB" id="9813918at2"/>
<dbReference type="STRING" id="1367849.GCA_000518585_04058"/>
<dbReference type="SUPFAM" id="SSF56300">
    <property type="entry name" value="Metallo-dependent phosphatases"/>
    <property type="match status" value="1"/>
</dbReference>
<dbReference type="InterPro" id="IPR024654">
    <property type="entry name" value="Calcineurin-like_PHP_lpxH"/>
</dbReference>
<dbReference type="AlphaFoldDB" id="A0A4D7DM84"/>
<reference evidence="4 6" key="2">
    <citation type="submission" date="2021-03" db="EMBL/GenBank/DDBJ databases">
        <title>Rapid diversification of plasmids in a genus of pathogenic and nitrogen fixing bacteria.</title>
        <authorList>
            <person name="Weisberg A.J."/>
            <person name="Miller M."/>
            <person name="Ream W."/>
            <person name="Grunwald N.J."/>
            <person name="Chang J.H."/>
        </authorList>
    </citation>
    <scope>NUCLEOTIDE SEQUENCE [LARGE SCALE GENOMIC DNA]</scope>
    <source>
        <strain evidence="4 6">AF3.44</strain>
    </source>
</reference>
<dbReference type="Pfam" id="PF12850">
    <property type="entry name" value="Metallophos_2"/>
    <property type="match status" value="1"/>
</dbReference>
<evidence type="ECO:0000256" key="1">
    <source>
        <dbReference type="ARBA" id="ARBA00008950"/>
    </source>
</evidence>
<dbReference type="GO" id="GO:0005737">
    <property type="term" value="C:cytoplasm"/>
    <property type="evidence" value="ECO:0007669"/>
    <property type="project" value="TreeGrafter"/>
</dbReference>
<dbReference type="PANTHER" id="PTHR42850:SF2">
    <property type="entry name" value="BLL5683 PROTEIN"/>
    <property type="match status" value="1"/>
</dbReference>
<dbReference type="RefSeq" id="WP_027676614.1">
    <property type="nucleotide sequence ID" value="NZ_CP039691.1"/>
</dbReference>
<accession>A0A4D7DM84</accession>
<evidence type="ECO:0000313" key="4">
    <source>
        <dbReference type="EMBL" id="QYA07451.1"/>
    </source>
</evidence>
<evidence type="ECO:0000313" key="3">
    <source>
        <dbReference type="EMBL" id="QCI97118.1"/>
    </source>
</evidence>
<dbReference type="InterPro" id="IPR050126">
    <property type="entry name" value="Ap4A_hydrolase"/>
</dbReference>
<reference evidence="3 5" key="1">
    <citation type="submission" date="2019-04" db="EMBL/GenBank/DDBJ databases">
        <title>Complete genome sequence of Agrobacterium larrymoorei CFBP5473.</title>
        <authorList>
            <person name="Haryono M."/>
            <person name="Chou L."/>
            <person name="Lin Y.-C."/>
            <person name="Lai E.-M."/>
            <person name="Kuo C.-H."/>
        </authorList>
    </citation>
    <scope>NUCLEOTIDE SEQUENCE [LARGE SCALE GENOMIC DNA]</scope>
    <source>
        <strain evidence="3 5">CFBP5473</strain>
    </source>
</reference>
<dbReference type="EMBL" id="CP072167">
    <property type="protein sequence ID" value="QYA07451.1"/>
    <property type="molecule type" value="Genomic_DNA"/>
</dbReference>
<dbReference type="Proteomes" id="UP000826513">
    <property type="component" value="Chromosome 1"/>
</dbReference>
<comment type="similarity">
    <text evidence="1">Belongs to the metallophosphoesterase superfamily. YfcE family.</text>
</comment>
<dbReference type="GO" id="GO:0016791">
    <property type="term" value="F:phosphatase activity"/>
    <property type="evidence" value="ECO:0007669"/>
    <property type="project" value="TreeGrafter"/>
</dbReference>
<evidence type="ECO:0000313" key="6">
    <source>
        <dbReference type="Proteomes" id="UP000826513"/>
    </source>
</evidence>
<evidence type="ECO:0000259" key="2">
    <source>
        <dbReference type="Pfam" id="PF12850"/>
    </source>
</evidence>
<name>A0A4D7DM84_9HYPH</name>
<feature type="domain" description="Calcineurin-like phosphoesterase" evidence="2">
    <location>
        <begin position="1"/>
        <end position="185"/>
    </location>
</feature>
<dbReference type="InterPro" id="IPR029052">
    <property type="entry name" value="Metallo-depent_PP-like"/>
</dbReference>
<dbReference type="KEGG" id="alf:CFBP5473_03820"/>
<keyword evidence="6" id="KW-1185">Reference proteome</keyword>
<gene>
    <name evidence="3" type="ORF">CFBP5473_03820</name>
    <name evidence="4" type="ORF">J5285_01570</name>
</gene>
<sequence>MIFAAISDIHGNYAALEAVLADIKKLGIEDIVNLGDCFSGPLDAGRTVRLLIDAGIPGIRGNHDRALVEQSFDEMGPWEKIVYPQLSPSDLEWLKALPFDMVFKDVAYCCHGSPAGDLDYWLERLLPEGVLHLRARSEIEALASEIKQPLMLCGHTHIARTVQLPDGRLIVNPGSVGCPGWKDEEPFYHQVEAGHSLASYAVLEETAYGWQVTHRQIPYDAAPMAELARRNGMARVANAIASGWLD</sequence>
<dbReference type="EMBL" id="CP039691">
    <property type="protein sequence ID" value="QCI97118.1"/>
    <property type="molecule type" value="Genomic_DNA"/>
</dbReference>